<feature type="compositionally biased region" description="Basic and acidic residues" evidence="1">
    <location>
        <begin position="472"/>
        <end position="482"/>
    </location>
</feature>
<name>A0A0D6ESD0_SPOSA</name>
<feature type="compositionally biased region" description="Pro residues" evidence="1">
    <location>
        <begin position="223"/>
        <end position="233"/>
    </location>
</feature>
<dbReference type="PANTHER" id="PTHR28122">
    <property type="entry name" value="E3 UBIQUITIN-PROTEIN LIGASE SUBSTRATE RECEPTOR MMS22"/>
    <property type="match status" value="1"/>
</dbReference>
<feature type="region of interest" description="Disordered" evidence="1">
    <location>
        <begin position="1"/>
        <end position="64"/>
    </location>
</feature>
<feature type="compositionally biased region" description="Basic and acidic residues" evidence="1">
    <location>
        <begin position="401"/>
        <end position="412"/>
    </location>
</feature>
<dbReference type="GO" id="GO:0005634">
    <property type="term" value="C:nucleus"/>
    <property type="evidence" value="ECO:0007669"/>
    <property type="project" value="InterPro"/>
</dbReference>
<protein>
    <submittedName>
        <fullName evidence="2">SPOSA6832_04509-mRNA-1:cds</fullName>
    </submittedName>
</protein>
<gene>
    <name evidence="2" type="primary">SPOSA6832_04509</name>
</gene>
<evidence type="ECO:0000256" key="1">
    <source>
        <dbReference type="SAM" id="MobiDB-lite"/>
    </source>
</evidence>
<organism evidence="2 3">
    <name type="scientific">Sporidiobolus salmonicolor</name>
    <name type="common">Yeast-like fungus</name>
    <name type="synonym">Sporobolomyces salmonicolor</name>
    <dbReference type="NCBI Taxonomy" id="5005"/>
    <lineage>
        <taxon>Eukaryota</taxon>
        <taxon>Fungi</taxon>
        <taxon>Dikarya</taxon>
        <taxon>Basidiomycota</taxon>
        <taxon>Pucciniomycotina</taxon>
        <taxon>Microbotryomycetes</taxon>
        <taxon>Sporidiobolales</taxon>
        <taxon>Sporidiobolaceae</taxon>
        <taxon>Sporobolomyces</taxon>
    </lineage>
</organism>
<feature type="compositionally biased region" description="Acidic residues" evidence="1">
    <location>
        <begin position="669"/>
        <end position="692"/>
    </location>
</feature>
<dbReference type="Pfam" id="PF09462">
    <property type="entry name" value="Mus7"/>
    <property type="match status" value="1"/>
</dbReference>
<evidence type="ECO:0000313" key="3">
    <source>
        <dbReference type="Proteomes" id="UP000243876"/>
    </source>
</evidence>
<feature type="compositionally biased region" description="Polar residues" evidence="1">
    <location>
        <begin position="167"/>
        <end position="179"/>
    </location>
</feature>
<sequence>MDHVHAPYSPIASTSRVPYCPDSPFVPSSDFGEQEEAIARRSGEAYWAHPASERSEEGHGKGVQEVAEQAWAGDKVRRLVSSAGGPVELTFPLRQLAISPARRAAANEDLPPPSMLFRKIPRRRRHSGSPASAQSLTPSSHTSPRSPRISSHTSPPPPRPAFEAETCSLSPARSDQSSELVDLIARPSAAVGLRMPSSSSERSPSPPRRCSRHPSQHGSSPAHSPPPPAPDPLPAGRSFRTRTVAQLKPYSTEQFRYTKTLLRNGWEGAVVAGPRRVEESAEELRRKKLQQEQTRKDDLGGWLVLAEGQEGKAGDSEGDGISGVDGEEEDSADGLSLLEREARRKERMTREVDAALQGKGKVKARDRDGRASMLISPCFQLSRSLTVFFDTGRSPRRKGPSRIDDPNFRPDVPRFTAKRPRQRFAASLRDDVSSGDERPTRRLRAESEPPSSSPQHPPLAKRPRPRTNGLSKRKEYSSAGDHRPRKPLKSAARADSEPPSSSPARPSSSSSRRIRRKMAQPSKLMHARGIAGEARSALDADILNLPTPRRTSASDSDDSAASSWDSESEAPSDEEDGAEEEEESLDPSSRLKLGGKRKRALGMMMPAVFLKKAQADLKLMEKEREMGFSSGSELNSGDEEAQEQRRRNRAKIRNVPRMLDEPLRLDGDAYTDESGEELVSAEDSAAEEDAQQENDAVTSWLQSFAPRRGGGSNEDIIDRFLKRAKRPTAKGPGHTKRKEVVKGGKVMAKGKENGAKSADAGRRRAGGRSIEPDQQRRAPYKTPHRPVKAISLDTEQAIYVFAGLRDEGDRPEDDEIVILSPRPRPQPLHDAARPPSRAHRASTPVALPEHTEIWAKFGKFSHDFDIQCLPVGVQFTTPNSLVKNGHLFSLVNPPTSTSINPPFSCEVVGLSLRSSMSSGSVEAALPTLVDAIFDTISAFLASAEAADPITDASRPLRFIGTYISTQLVKLAPDEKHRFGSALAMQLDHLDVRLDSLSGRGASLERLRRCRILLSWYAIDITARLGSVNAVGGDSKRLARLATLLVRRLIQYGADRTLCSLKAVMKESPPDGLVVSDITVEAWLGLISLALKPDGFGDTTFDQDDLWSITIDETLAALPTNANKAGPIAGEVVSLTTMMLCAISQFSPSGMSTSSPRLRAHWPALVCTLDAIKPSALAAPDHTTSSTAIARRDRYLWTLFARCLVLVERWKWRVDVKEELLPKLFDLLAARRLANLTTETAGDFPSFLQDLDEFGTLALDRSTDTAFSIFLKLVMSAVQNLPGGTDAEKRKRSTQLTRLSVRLAPMTTAWSRQSPELIRSESILINHYSLLLLLAILHPASASQKVEQASKLLSFSDVDEEARKTSIRAVLYFALAFRQQDLSLQPVADWLAKIVTHLRAEYVDVEKQRRIKERGLGRSDRPDKSKGDPLWHRALMLTMALRSVQVVLRWKRSGAAEQEYPNSSMLHPGTTYSSVLPRFIPLTRLCSPPAWTSQLLDSPLALDPMIGREVIKTIECFLDIRRAALPRAPVPAPPAAQDEGGISQDDYGMFDDLDYEDPSLTALLGIENGTVDKDDRMASKSTELQSRDQAVAEIVKASLAPAFFRLVSNIYVDAIGSGPTVGDRASYAEHVVECWTRCLALMVEHGLDDWGQYLRYGNFSWKRIGDPVGRRDIGLFLAIQILKHDPEVYTVRPSYAFFDYTLLANRSRNARQTCTDEILEIWFASIVSRKLTAQNTLTEILLNVDNGAVVSPLFERVPFKRSEGTGRVGVEQLELLDKRVEMLQVVFENAARFVVFSASSTAPFARPAIPKTSIMNHLRNMLASMRDNLASIRDEPSRRSYSSFVKQVLSSLINVGTDGVPGKKGPFDEAGLPDIRALKTAVA</sequence>
<dbReference type="GO" id="GO:0000724">
    <property type="term" value="P:double-strand break repair via homologous recombination"/>
    <property type="evidence" value="ECO:0007669"/>
    <property type="project" value="TreeGrafter"/>
</dbReference>
<feature type="region of interest" description="Disordered" evidence="1">
    <location>
        <begin position="273"/>
        <end position="370"/>
    </location>
</feature>
<dbReference type="PANTHER" id="PTHR28122:SF1">
    <property type="entry name" value="E3 UBIQUITIN-PROTEIN LIGASE SUBSTRATE RECEPTOR MMS22"/>
    <property type="match status" value="1"/>
</dbReference>
<feature type="compositionally biased region" description="Acidic residues" evidence="1">
    <location>
        <begin position="566"/>
        <end position="585"/>
    </location>
</feature>
<feature type="compositionally biased region" description="Basic residues" evidence="1">
    <location>
        <begin position="722"/>
        <end position="739"/>
    </location>
</feature>
<reference evidence="3" key="1">
    <citation type="submission" date="2015-02" db="EMBL/GenBank/DDBJ databases">
        <authorList>
            <person name="Gon?alves P."/>
        </authorList>
    </citation>
    <scope>NUCLEOTIDE SEQUENCE [LARGE SCALE GENOMIC DNA]</scope>
</reference>
<feature type="compositionally biased region" description="Basic and acidic residues" evidence="1">
    <location>
        <begin position="658"/>
        <end position="667"/>
    </location>
</feature>
<dbReference type="GO" id="GO:0031297">
    <property type="term" value="P:replication fork processing"/>
    <property type="evidence" value="ECO:0007669"/>
    <property type="project" value="InterPro"/>
</dbReference>
<proteinExistence type="predicted"/>
<feature type="region of interest" description="Disordered" evidence="1">
    <location>
        <begin position="621"/>
        <end position="784"/>
    </location>
</feature>
<feature type="non-terminal residue" evidence="2">
    <location>
        <position position="1"/>
    </location>
</feature>
<dbReference type="OrthoDB" id="2386201at2759"/>
<feature type="compositionally biased region" description="Low complexity" evidence="1">
    <location>
        <begin position="194"/>
        <end position="203"/>
    </location>
</feature>
<dbReference type="Proteomes" id="UP000243876">
    <property type="component" value="Unassembled WGS sequence"/>
</dbReference>
<dbReference type="InterPro" id="IPR019021">
    <property type="entry name" value="Mms22"/>
</dbReference>
<evidence type="ECO:0000313" key="2">
    <source>
        <dbReference type="EMBL" id="CEQ42681.1"/>
    </source>
</evidence>
<keyword evidence="3" id="KW-1185">Reference proteome</keyword>
<feature type="compositionally biased region" description="Low complexity" evidence="1">
    <location>
        <begin position="490"/>
        <end position="511"/>
    </location>
</feature>
<dbReference type="GO" id="GO:0035361">
    <property type="term" value="C:Cul8-RING ubiquitin ligase complex"/>
    <property type="evidence" value="ECO:0007669"/>
    <property type="project" value="TreeGrafter"/>
</dbReference>
<feature type="compositionally biased region" description="Basic and acidic residues" evidence="1">
    <location>
        <begin position="51"/>
        <end position="62"/>
    </location>
</feature>
<dbReference type="EMBL" id="CENE01000032">
    <property type="protein sequence ID" value="CEQ42681.1"/>
    <property type="molecule type" value="Genomic_DNA"/>
</dbReference>
<feature type="compositionally biased region" description="Low complexity" evidence="1">
    <location>
        <begin position="135"/>
        <end position="153"/>
    </location>
</feature>
<accession>A0A0D6ESD0</accession>
<feature type="region of interest" description="Disordered" evidence="1">
    <location>
        <begin position="819"/>
        <end position="844"/>
    </location>
</feature>
<feature type="region of interest" description="Disordered" evidence="1">
    <location>
        <begin position="104"/>
        <end position="240"/>
    </location>
</feature>
<feature type="region of interest" description="Disordered" evidence="1">
    <location>
        <begin position="390"/>
        <end position="597"/>
    </location>
</feature>
<feature type="compositionally biased region" description="Basic and acidic residues" evidence="1">
    <location>
        <begin position="275"/>
        <end position="299"/>
    </location>
</feature>
<feature type="compositionally biased region" description="Basic and acidic residues" evidence="1">
    <location>
        <begin position="749"/>
        <end position="762"/>
    </location>
</feature>
<feature type="compositionally biased region" description="Basic and acidic residues" evidence="1">
    <location>
        <begin position="338"/>
        <end position="353"/>
    </location>
</feature>
<feature type="compositionally biased region" description="Basic and acidic residues" evidence="1">
    <location>
        <begin position="428"/>
        <end position="447"/>
    </location>
</feature>